<protein>
    <recommendedName>
        <fullName evidence="3">Acyl-protein thioesterase 1</fullName>
        <ecNumber evidence="2">3.1.2.22</ecNumber>
    </recommendedName>
    <alternativeName>
        <fullName evidence="8">Palmitoyl-protein hydrolase</fullName>
    </alternativeName>
</protein>
<evidence type="ECO:0000256" key="8">
    <source>
        <dbReference type="ARBA" id="ARBA00031195"/>
    </source>
</evidence>
<dbReference type="PANTHER" id="PTHR10655">
    <property type="entry name" value="LYSOPHOSPHOLIPASE-RELATED"/>
    <property type="match status" value="1"/>
</dbReference>
<evidence type="ECO:0000256" key="4">
    <source>
        <dbReference type="ARBA" id="ARBA00022487"/>
    </source>
</evidence>
<dbReference type="Gene3D" id="3.40.50.1820">
    <property type="entry name" value="alpha/beta hydrolase"/>
    <property type="match status" value="1"/>
</dbReference>
<reference evidence="12" key="3">
    <citation type="submission" date="2017-01" db="EMBL/GenBank/DDBJ databases">
        <authorList>
            <person name="Mah S.A."/>
            <person name="Swanson W.J."/>
            <person name="Moy G.W."/>
            <person name="Vacquier V.D."/>
        </authorList>
    </citation>
    <scope>NUCLEOTIDE SEQUENCE [LARGE SCALE GENOMIC DNA]</scope>
    <source>
        <strain evidence="12">65</strain>
    </source>
</reference>
<dbReference type="InterPro" id="IPR003140">
    <property type="entry name" value="PLipase/COase/thioEstase"/>
</dbReference>
<reference evidence="13" key="2">
    <citation type="journal article" date="2017" name="Genome Announc.">
        <title>Genome sequences of Cyberlindnera fabianii 65, Pichia kudriavzevii 129, and Saccharomyces cerevisiae 131 isolated from fermented masau fruits in Zimbabwe.</title>
        <authorList>
            <person name="van Rijswijck I.M.H."/>
            <person name="Derks M.F.L."/>
            <person name="Abee T."/>
            <person name="de Ridder D."/>
            <person name="Smid E.J."/>
        </authorList>
    </citation>
    <scope>NUCLEOTIDE SEQUENCE [LARGE SCALE GENOMIC DNA]</scope>
    <source>
        <strain evidence="13">65</strain>
    </source>
</reference>
<keyword evidence="6" id="KW-0276">Fatty acid metabolism</keyword>
<dbReference type="PANTHER" id="PTHR10655:SF17">
    <property type="entry name" value="LYSOPHOSPHOLIPASE-LIKE PROTEIN 1"/>
    <property type="match status" value="1"/>
</dbReference>
<gene>
    <name evidence="12" type="ORF">BON22_4058</name>
    <name evidence="11" type="ORF">CYFA0S_02e00760g</name>
</gene>
<dbReference type="VEuPathDB" id="FungiDB:BON22_4058"/>
<dbReference type="InterPro" id="IPR050565">
    <property type="entry name" value="LYPA1-2/EST-like"/>
</dbReference>
<evidence type="ECO:0000256" key="7">
    <source>
        <dbReference type="ARBA" id="ARBA00029392"/>
    </source>
</evidence>
<evidence type="ECO:0000256" key="3">
    <source>
        <dbReference type="ARBA" id="ARBA00014923"/>
    </source>
</evidence>
<evidence type="ECO:0000313" key="12">
    <source>
        <dbReference type="EMBL" id="ONH66149.1"/>
    </source>
</evidence>
<dbReference type="SUPFAM" id="SSF53474">
    <property type="entry name" value="alpha/beta-Hydrolases"/>
    <property type="match status" value="1"/>
</dbReference>
<evidence type="ECO:0000256" key="5">
    <source>
        <dbReference type="ARBA" id="ARBA00022801"/>
    </source>
</evidence>
<evidence type="ECO:0000256" key="2">
    <source>
        <dbReference type="ARBA" id="ARBA00012423"/>
    </source>
</evidence>
<dbReference type="EMBL" id="MPUK01000008">
    <property type="protein sequence ID" value="ONH66149.1"/>
    <property type="molecule type" value="Genomic_DNA"/>
</dbReference>
<dbReference type="GO" id="GO:0052689">
    <property type="term" value="F:carboxylic ester hydrolase activity"/>
    <property type="evidence" value="ECO:0007669"/>
    <property type="project" value="UniProtKB-KW"/>
</dbReference>
<organism evidence="11">
    <name type="scientific">Cyberlindnera fabianii</name>
    <name type="common">Yeast</name>
    <name type="synonym">Hansenula fabianii</name>
    <dbReference type="NCBI Taxonomy" id="36022"/>
    <lineage>
        <taxon>Eukaryota</taxon>
        <taxon>Fungi</taxon>
        <taxon>Dikarya</taxon>
        <taxon>Ascomycota</taxon>
        <taxon>Saccharomycotina</taxon>
        <taxon>Saccharomycetes</taxon>
        <taxon>Phaffomycetales</taxon>
        <taxon>Phaffomycetaceae</taxon>
        <taxon>Cyberlindnera</taxon>
    </lineage>
</organism>
<dbReference type="OrthoDB" id="2418081at2759"/>
<evidence type="ECO:0000256" key="6">
    <source>
        <dbReference type="ARBA" id="ARBA00022832"/>
    </source>
</evidence>
<dbReference type="GO" id="GO:0005737">
    <property type="term" value="C:cytoplasm"/>
    <property type="evidence" value="ECO:0007669"/>
    <property type="project" value="TreeGrafter"/>
</dbReference>
<evidence type="ECO:0000313" key="11">
    <source>
        <dbReference type="EMBL" id="CDR38362.1"/>
    </source>
</evidence>
<comment type="catalytic activity">
    <reaction evidence="9">
        <text>S-hexadecanoyl-L-cysteinyl-[protein] + H2O = L-cysteinyl-[protein] + hexadecanoate + H(+)</text>
        <dbReference type="Rhea" id="RHEA:19233"/>
        <dbReference type="Rhea" id="RHEA-COMP:10131"/>
        <dbReference type="Rhea" id="RHEA-COMP:11032"/>
        <dbReference type="ChEBI" id="CHEBI:7896"/>
        <dbReference type="ChEBI" id="CHEBI:15377"/>
        <dbReference type="ChEBI" id="CHEBI:15378"/>
        <dbReference type="ChEBI" id="CHEBI:29950"/>
        <dbReference type="ChEBI" id="CHEBI:74151"/>
        <dbReference type="EC" id="3.1.2.22"/>
    </reaction>
</comment>
<keyword evidence="4" id="KW-0719">Serine esterase</keyword>
<reference evidence="11" key="1">
    <citation type="journal article" date="2014" name="Genome Announc.">
        <title>Genome sequence of the yeast Cyberlindnera fabianii (Hansenula fabianii).</title>
        <authorList>
            <person name="Freel K.C."/>
            <person name="Sarilar V."/>
            <person name="Neuveglise C."/>
            <person name="Devillers H."/>
            <person name="Friedrich A."/>
            <person name="Schacherer J."/>
        </authorList>
    </citation>
    <scope>NUCLEOTIDE SEQUENCE</scope>
    <source>
        <strain evidence="11">YJS4271</strain>
    </source>
</reference>
<dbReference type="OMA" id="WYDILAM"/>
<proteinExistence type="inferred from homology"/>
<comment type="similarity">
    <text evidence="1">Belongs to the AB hydrolase superfamily. AB hydrolase 2 family.</text>
</comment>
<name>A0A061ASM1_CYBFA</name>
<sequence>MLSAVRVASRTNTPTAAVIIVHGLGDSGSGWKFFADMARQSSDFDHIRFVFPNAPNQPVSINGGIPMPSWFDIDSFGEYTNNRDVAGYLKSLDTVKQYINEQVESGIPTERIVVGGFSQGGGLALGTAALFDKKLAGILAFSPAAPFYSTFKEKKVDVNIDTPIFHGHGTSDPVVPYEAGKLTRDFFTKELGFKNYKHESYPGLEHSCANEELAAAYKLISDVLPKQ</sequence>
<evidence type="ECO:0000259" key="10">
    <source>
        <dbReference type="Pfam" id="PF02230"/>
    </source>
</evidence>
<feature type="domain" description="Phospholipase/carboxylesterase/thioesterase" evidence="10">
    <location>
        <begin position="6"/>
        <end position="221"/>
    </location>
</feature>
<comment type="function">
    <text evidence="7">Hydrolyzes fatty acids from S-acylated cysteine residues in proteins with a strong preference for palmitoylated G-alpha proteins over other acyl substrates. Mediates the deacylation of G-alpha proteins such as GPA1 in vivo, but has weak or no activity toward palmitoylated Ras proteins. Has weak lysophospholipase activity in vitro; however such activity may not exist in vivo.</text>
</comment>
<dbReference type="AlphaFoldDB" id="A0A061ASM1"/>
<dbReference type="GO" id="GO:0006631">
    <property type="term" value="P:fatty acid metabolic process"/>
    <property type="evidence" value="ECO:0007669"/>
    <property type="project" value="UniProtKB-KW"/>
</dbReference>
<accession>A0A061ASM1</accession>
<dbReference type="Proteomes" id="UP000189513">
    <property type="component" value="Unassembled WGS sequence"/>
</dbReference>
<evidence type="ECO:0000256" key="9">
    <source>
        <dbReference type="ARBA" id="ARBA00047337"/>
    </source>
</evidence>
<dbReference type="Pfam" id="PF02230">
    <property type="entry name" value="Abhydrolase_2"/>
    <property type="match status" value="1"/>
</dbReference>
<keyword evidence="5" id="KW-0378">Hydrolase</keyword>
<dbReference type="InterPro" id="IPR029058">
    <property type="entry name" value="AB_hydrolase_fold"/>
</dbReference>
<evidence type="ECO:0000313" key="13">
    <source>
        <dbReference type="Proteomes" id="UP000189513"/>
    </source>
</evidence>
<keyword evidence="13" id="KW-1185">Reference proteome</keyword>
<dbReference type="GO" id="GO:0008474">
    <property type="term" value="F:palmitoyl-(protein) hydrolase activity"/>
    <property type="evidence" value="ECO:0007669"/>
    <property type="project" value="UniProtKB-EC"/>
</dbReference>
<dbReference type="EMBL" id="LK052887">
    <property type="protein sequence ID" value="CDR38362.1"/>
    <property type="molecule type" value="Genomic_DNA"/>
</dbReference>
<keyword evidence="6" id="KW-0443">Lipid metabolism</keyword>
<dbReference type="EC" id="3.1.2.22" evidence="2"/>
<evidence type="ECO:0000256" key="1">
    <source>
        <dbReference type="ARBA" id="ARBA00006499"/>
    </source>
</evidence>
<dbReference type="STRING" id="36022.A0A061ASM1"/>